<dbReference type="EMBL" id="JACHCE010000002">
    <property type="protein sequence ID" value="MBB5636174.1"/>
    <property type="molecule type" value="Genomic_DNA"/>
</dbReference>
<evidence type="ECO:0000313" key="4">
    <source>
        <dbReference type="Proteomes" id="UP000537204"/>
    </source>
</evidence>
<dbReference type="Gene3D" id="2.40.50.230">
    <property type="entry name" value="Gp5 N-terminal domain"/>
    <property type="match status" value="1"/>
</dbReference>
<dbReference type="InterPro" id="IPR006531">
    <property type="entry name" value="Gp5/Vgr_OB"/>
</dbReference>
<dbReference type="Pfam" id="PF04717">
    <property type="entry name" value="Phage_base_V"/>
    <property type="match status" value="1"/>
</dbReference>
<sequence length="579" mass="63335">MVNKLVVDISIEQVSVTHFSRFTLDQHFNKHHSFELHINHDQVEETGGITLAKSKDFIGKSITVQFGRLGESGIVFTGIITKVEIAQTHGFRGDIVITGYSPDILLDRGPDLGSYLGKNLKTILQQATNDTPQNDLDFQINPANQATIDYIIQYKESDFDFINRLSAEYHEWFYYDGSVLRFGKPDKLEEIALIYGRDLQSLQYGMQIAPLNYKKFAYHSQQDELLSARPASASSGLSDVAHAISASNNVYSKQFNQPLSVRVNSQKEIETFVNEEQKALISGLVSIAAKGDNVKVGIGKIVDISTSMHNGTDFQVEDFGRFIVTAIHHEIDGVGHYHHTFEGVAADSERLQAQKVQKPFADMQLADVVDNNDPQGHGRIKVRFKWACQVNDPTEWLRVMTPDAGSSDKVSKNRGFVFIPEVGDQVVIAFEEGNIARPIVMGSVFHGKSGTGGSDQNKNKSLTTRSGSTISLNDLTGSVLAADALGNHFNMDGAGNIDVKGSESKKIDIGEGQALLKMDKAGNVMIEAATEIKFKVGDSIVTISSKGISLDTPGSNSIKSSNNSIKGKGTWDGGDVFIN</sequence>
<dbReference type="Gene3D" id="2.30.110.50">
    <property type="match status" value="1"/>
</dbReference>
<dbReference type="InterPro" id="IPR037026">
    <property type="entry name" value="Vgr_OB-fold_dom_sf"/>
</dbReference>
<dbReference type="Pfam" id="PF05954">
    <property type="entry name" value="Phage_GPD"/>
    <property type="match status" value="1"/>
</dbReference>
<organism evidence="3 4">
    <name type="scientific">Pedobacter cryoconitis</name>
    <dbReference type="NCBI Taxonomy" id="188932"/>
    <lineage>
        <taxon>Bacteria</taxon>
        <taxon>Pseudomonadati</taxon>
        <taxon>Bacteroidota</taxon>
        <taxon>Sphingobacteriia</taxon>
        <taxon>Sphingobacteriales</taxon>
        <taxon>Sphingobacteriaceae</taxon>
        <taxon>Pedobacter</taxon>
    </lineage>
</organism>
<proteinExistence type="predicted"/>
<dbReference type="SUPFAM" id="SSF69279">
    <property type="entry name" value="Phage tail proteins"/>
    <property type="match status" value="1"/>
</dbReference>
<feature type="domain" description="Gp5/Type VI secretion system Vgr protein OB-fold" evidence="2">
    <location>
        <begin position="365"/>
        <end position="445"/>
    </location>
</feature>
<dbReference type="RefSeq" id="WP_183881449.1">
    <property type="nucleotide sequence ID" value="NZ_JACHCE010000002.1"/>
</dbReference>
<feature type="region of interest" description="Disordered" evidence="1">
    <location>
        <begin position="447"/>
        <end position="467"/>
    </location>
</feature>
<evidence type="ECO:0000259" key="2">
    <source>
        <dbReference type="Pfam" id="PF04717"/>
    </source>
</evidence>
<dbReference type="AlphaFoldDB" id="A0A7W9DZE7"/>
<feature type="compositionally biased region" description="Polar residues" evidence="1">
    <location>
        <begin position="454"/>
        <end position="467"/>
    </location>
</feature>
<evidence type="ECO:0000313" key="3">
    <source>
        <dbReference type="EMBL" id="MBB5636174.1"/>
    </source>
</evidence>
<dbReference type="Gene3D" id="3.55.50.10">
    <property type="entry name" value="Baseplate protein-like domains"/>
    <property type="match status" value="1"/>
</dbReference>
<comment type="caution">
    <text evidence="3">The sequence shown here is derived from an EMBL/GenBank/DDBJ whole genome shotgun (WGS) entry which is preliminary data.</text>
</comment>
<name>A0A7W9DZE7_9SPHI</name>
<dbReference type="SUPFAM" id="SSF69255">
    <property type="entry name" value="gp5 N-terminal domain-like"/>
    <property type="match status" value="1"/>
</dbReference>
<dbReference type="Proteomes" id="UP000537204">
    <property type="component" value="Unassembled WGS sequence"/>
</dbReference>
<evidence type="ECO:0000256" key="1">
    <source>
        <dbReference type="SAM" id="MobiDB-lite"/>
    </source>
</evidence>
<accession>A0A7W9DZE7</accession>
<protein>
    <submittedName>
        <fullName evidence="3">Uncharacterized protein involved in type VI secretion and phage assembly</fullName>
    </submittedName>
</protein>
<gene>
    <name evidence="3" type="ORF">HDE68_002062</name>
</gene>
<reference evidence="3 4" key="1">
    <citation type="submission" date="2020-08" db="EMBL/GenBank/DDBJ databases">
        <title>Genomic Encyclopedia of Type Strains, Phase IV (KMG-V): Genome sequencing to study the core and pangenomes of soil and plant-associated prokaryotes.</title>
        <authorList>
            <person name="Whitman W."/>
        </authorList>
    </citation>
    <scope>NUCLEOTIDE SEQUENCE [LARGE SCALE GENOMIC DNA]</scope>
    <source>
        <strain evidence="3 4">S3M1</strain>
    </source>
</reference>